<evidence type="ECO:0000313" key="7">
    <source>
        <dbReference type="Proteomes" id="UP000274756"/>
    </source>
</evidence>
<dbReference type="Proteomes" id="UP000038040">
    <property type="component" value="Unplaced"/>
</dbReference>
<dbReference type="FunFam" id="2.70.170.10:FF:000028">
    <property type="entry name" value="AcetylCholine Receptor"/>
    <property type="match status" value="1"/>
</dbReference>
<evidence type="ECO:0000256" key="1">
    <source>
        <dbReference type="ARBA" id="ARBA00004141"/>
    </source>
</evidence>
<gene>
    <name evidence="5" type="ORF">DME_LOCUS10614</name>
</gene>
<keyword evidence="3" id="KW-0813">Transport</keyword>
<feature type="domain" description="Neurotransmitter-gated ion-channel ligand-binding" evidence="4">
    <location>
        <begin position="23"/>
        <end position="185"/>
    </location>
</feature>
<comment type="subcellular location">
    <subcellularLocation>
        <location evidence="1">Membrane</location>
        <topology evidence="1">Multi-pass membrane protein</topology>
    </subcellularLocation>
</comment>
<accession>A0A0N4UMM6</accession>
<evidence type="ECO:0000313" key="6">
    <source>
        <dbReference type="Proteomes" id="UP000038040"/>
    </source>
</evidence>
<dbReference type="AlphaFoldDB" id="A0A0N4UMM6"/>
<dbReference type="GO" id="GO:0004888">
    <property type="term" value="F:transmembrane signaling receptor activity"/>
    <property type="evidence" value="ECO:0007669"/>
    <property type="project" value="InterPro"/>
</dbReference>
<feature type="chain" id="PRO_5033761487" evidence="3">
    <location>
        <begin position="22"/>
        <end position="217"/>
    </location>
</feature>
<dbReference type="InterPro" id="IPR006202">
    <property type="entry name" value="Neur_chan_lig-bd"/>
</dbReference>
<reference evidence="5 7" key="2">
    <citation type="submission" date="2018-11" db="EMBL/GenBank/DDBJ databases">
        <authorList>
            <consortium name="Pathogen Informatics"/>
        </authorList>
    </citation>
    <scope>NUCLEOTIDE SEQUENCE [LARGE SCALE GENOMIC DNA]</scope>
</reference>
<dbReference type="WBParaSite" id="DME_0000911001-mRNA-1">
    <property type="protein sequence ID" value="DME_0000911001-mRNA-1"/>
    <property type="gene ID" value="DME_0000911001"/>
</dbReference>
<evidence type="ECO:0000256" key="3">
    <source>
        <dbReference type="RuleBase" id="RU000687"/>
    </source>
</evidence>
<dbReference type="SUPFAM" id="SSF63712">
    <property type="entry name" value="Nicotinic receptor ligand binding domain-like"/>
    <property type="match status" value="1"/>
</dbReference>
<keyword evidence="2" id="KW-0472">Membrane</keyword>
<dbReference type="InterPro" id="IPR036734">
    <property type="entry name" value="Neur_chan_lig-bd_sf"/>
</dbReference>
<name>A0A0N4UMM6_DRAME</name>
<dbReference type="PANTHER" id="PTHR18945">
    <property type="entry name" value="NEUROTRANSMITTER GATED ION CHANNEL"/>
    <property type="match status" value="1"/>
</dbReference>
<keyword evidence="7" id="KW-1185">Reference proteome</keyword>
<dbReference type="PRINTS" id="PR00252">
    <property type="entry name" value="NRIONCHANNEL"/>
</dbReference>
<dbReference type="GO" id="GO:0005230">
    <property type="term" value="F:extracellular ligand-gated monoatomic ion channel activity"/>
    <property type="evidence" value="ECO:0007669"/>
    <property type="project" value="InterPro"/>
</dbReference>
<evidence type="ECO:0000256" key="2">
    <source>
        <dbReference type="ARBA" id="ARBA00023136"/>
    </source>
</evidence>
<dbReference type="OrthoDB" id="5844158at2759"/>
<evidence type="ECO:0000313" key="8">
    <source>
        <dbReference type="WBParaSite" id="DME_0000911001-mRNA-1"/>
    </source>
</evidence>
<protein>
    <submittedName>
        <fullName evidence="8">Neur_chan_LBD domain-containing protein</fullName>
    </submittedName>
</protein>
<sequence length="217" mass="25241">MLFTIIAYDLFVFISFANSSAHEYRLLQDLRENYDYFERPVKNSSTALPIKVRLFLNQILDVNWTDYKLIWDPKHYGGISDVRFSGHSTAPIRIWKPDVLLFNSVAETFDSTFSSNFIVKHTGEVIQNPPGILKFGCAIDITWFPFDDQICFLKFGSWTYSGEFIDLDMDLTGMNEGINDTEYSSIPFRDKDDPDSYFVFDSIDRTFYIDNGEWSLL</sequence>
<dbReference type="InterPro" id="IPR018000">
    <property type="entry name" value="Neurotransmitter_ion_chnl_CS"/>
</dbReference>
<dbReference type="GO" id="GO:0016020">
    <property type="term" value="C:membrane"/>
    <property type="evidence" value="ECO:0007669"/>
    <property type="project" value="UniProtKB-SubCell"/>
</dbReference>
<dbReference type="Proteomes" id="UP000274756">
    <property type="component" value="Unassembled WGS sequence"/>
</dbReference>
<proteinExistence type="inferred from homology"/>
<keyword evidence="3" id="KW-0732">Signal</keyword>
<organism evidence="6 8">
    <name type="scientific">Dracunculus medinensis</name>
    <name type="common">Guinea worm</name>
    <dbReference type="NCBI Taxonomy" id="318479"/>
    <lineage>
        <taxon>Eukaryota</taxon>
        <taxon>Metazoa</taxon>
        <taxon>Ecdysozoa</taxon>
        <taxon>Nematoda</taxon>
        <taxon>Chromadorea</taxon>
        <taxon>Rhabditida</taxon>
        <taxon>Spirurina</taxon>
        <taxon>Dracunculoidea</taxon>
        <taxon>Dracunculidae</taxon>
        <taxon>Dracunculus</taxon>
    </lineage>
</organism>
<dbReference type="EMBL" id="UYYG01001229">
    <property type="protein sequence ID" value="VDN60641.1"/>
    <property type="molecule type" value="Genomic_DNA"/>
</dbReference>
<feature type="signal peptide" evidence="3">
    <location>
        <begin position="1"/>
        <end position="21"/>
    </location>
</feature>
<keyword evidence="3" id="KW-0406">Ion transport</keyword>
<dbReference type="Gene3D" id="2.70.170.10">
    <property type="entry name" value="Neurotransmitter-gated ion-channel ligand-binding domain"/>
    <property type="match status" value="1"/>
</dbReference>
<dbReference type="InterPro" id="IPR006201">
    <property type="entry name" value="Neur_channel"/>
</dbReference>
<comment type="similarity">
    <text evidence="3">Belongs to the ligand-gated ion channel (TC 1.A.9) family.</text>
</comment>
<keyword evidence="3" id="KW-0407">Ion channel</keyword>
<dbReference type="PROSITE" id="PS00236">
    <property type="entry name" value="NEUROTR_ION_CHANNEL"/>
    <property type="match status" value="1"/>
</dbReference>
<dbReference type="Pfam" id="PF02931">
    <property type="entry name" value="Neur_chan_LBD"/>
    <property type="match status" value="1"/>
</dbReference>
<dbReference type="STRING" id="318479.A0A0N4UMM6"/>
<reference evidence="8" key="1">
    <citation type="submission" date="2017-02" db="UniProtKB">
        <authorList>
            <consortium name="WormBaseParasite"/>
        </authorList>
    </citation>
    <scope>IDENTIFICATION</scope>
</reference>
<evidence type="ECO:0000259" key="4">
    <source>
        <dbReference type="Pfam" id="PF02931"/>
    </source>
</evidence>
<evidence type="ECO:0000313" key="5">
    <source>
        <dbReference type="EMBL" id="VDN60641.1"/>
    </source>
</evidence>